<name>A0AA38XMR2_9EURO</name>
<dbReference type="PANTHER" id="PTHR10366">
    <property type="entry name" value="NAD DEPENDENT EPIMERASE/DEHYDRATASE"/>
    <property type="match status" value="1"/>
</dbReference>
<dbReference type="GO" id="GO:0016616">
    <property type="term" value="F:oxidoreductase activity, acting on the CH-OH group of donors, NAD or NADP as acceptor"/>
    <property type="evidence" value="ECO:0007669"/>
    <property type="project" value="TreeGrafter"/>
</dbReference>
<comment type="similarity">
    <text evidence="2">Belongs to the NAD(P)-dependent epimerase/dehydratase family. Dihydroflavonol-4-reductase subfamily.</text>
</comment>
<reference evidence="4" key="1">
    <citation type="submission" date="2022-10" db="EMBL/GenBank/DDBJ databases">
        <title>Culturing micro-colonial fungi from biological soil crusts in the Mojave desert and describing Neophaeococcomyces mojavensis, and introducing the new genera and species Taxawa tesnikishii.</title>
        <authorList>
            <person name="Kurbessoian T."/>
            <person name="Stajich J.E."/>
        </authorList>
    </citation>
    <scope>NUCLEOTIDE SEQUENCE</scope>
    <source>
        <strain evidence="4">TK_41</strain>
    </source>
</reference>
<keyword evidence="1" id="KW-0560">Oxidoreductase</keyword>
<organism evidence="4 5">
    <name type="scientific">Cladophialophora chaetospira</name>
    <dbReference type="NCBI Taxonomy" id="386627"/>
    <lineage>
        <taxon>Eukaryota</taxon>
        <taxon>Fungi</taxon>
        <taxon>Dikarya</taxon>
        <taxon>Ascomycota</taxon>
        <taxon>Pezizomycotina</taxon>
        <taxon>Eurotiomycetes</taxon>
        <taxon>Chaetothyriomycetidae</taxon>
        <taxon>Chaetothyriales</taxon>
        <taxon>Herpotrichiellaceae</taxon>
        <taxon>Cladophialophora</taxon>
    </lineage>
</organism>
<dbReference type="PANTHER" id="PTHR10366:SF814">
    <property type="entry name" value="NAD-DEPENDENT EPIMERASE_DEHYDRATASE DOMAIN-CONTAINING PROTEIN"/>
    <property type="match status" value="1"/>
</dbReference>
<accession>A0AA38XMR2</accession>
<protein>
    <recommendedName>
        <fullName evidence="3">NAD-dependent epimerase/dehydratase domain-containing protein</fullName>
    </recommendedName>
</protein>
<evidence type="ECO:0000313" key="5">
    <source>
        <dbReference type="Proteomes" id="UP001172673"/>
    </source>
</evidence>
<dbReference type="Gene3D" id="3.40.50.720">
    <property type="entry name" value="NAD(P)-binding Rossmann-like Domain"/>
    <property type="match status" value="1"/>
</dbReference>
<dbReference type="Proteomes" id="UP001172673">
    <property type="component" value="Unassembled WGS sequence"/>
</dbReference>
<proteinExistence type="inferred from homology"/>
<evidence type="ECO:0000313" key="4">
    <source>
        <dbReference type="EMBL" id="KAJ9616363.1"/>
    </source>
</evidence>
<dbReference type="InterPro" id="IPR001509">
    <property type="entry name" value="Epimerase_deHydtase"/>
</dbReference>
<gene>
    <name evidence="4" type="ORF">H2200_000081</name>
</gene>
<sequence>MPTTLVTGATGFVGSSVVDELLRQKHTLILAVRSTSSAKAVLANNPSWPASSITLFPVPDFTAPNAFDSLFQEHPEIEYILHVAAPMLDNPAHTDFVEHFEKPSILGNVGLLKSAKDYGKNVKAISVTGSLNAITTGSQDDVKSRVFGNKEWLPLGREDAIKANNNYISYCVGKKLAEEAIWKFVKEEQPSFTVTNFMPPLIWGPMLQPVKDVGRINFSNGLIGAIMDSKSSEGGKVPNTAFPGSIDVRDLAKLQILALTTPGAANKRFVVGHPMLFNQVADVLRKDTKLGVADKIGEDNDEGETLTLPRLDISELEEVFGFKWTPLEDTVKGVAASLLEIRSKA</sequence>
<dbReference type="AlphaFoldDB" id="A0AA38XMR2"/>
<evidence type="ECO:0000256" key="2">
    <source>
        <dbReference type="ARBA" id="ARBA00023445"/>
    </source>
</evidence>
<evidence type="ECO:0000256" key="1">
    <source>
        <dbReference type="ARBA" id="ARBA00023002"/>
    </source>
</evidence>
<dbReference type="InterPro" id="IPR036291">
    <property type="entry name" value="NAD(P)-bd_dom_sf"/>
</dbReference>
<feature type="domain" description="NAD-dependent epimerase/dehydratase" evidence="3">
    <location>
        <begin position="5"/>
        <end position="272"/>
    </location>
</feature>
<dbReference type="SUPFAM" id="SSF51735">
    <property type="entry name" value="NAD(P)-binding Rossmann-fold domains"/>
    <property type="match status" value="1"/>
</dbReference>
<keyword evidence="5" id="KW-1185">Reference proteome</keyword>
<comment type="caution">
    <text evidence="4">The sequence shown here is derived from an EMBL/GenBank/DDBJ whole genome shotgun (WGS) entry which is preliminary data.</text>
</comment>
<dbReference type="EMBL" id="JAPDRK010000001">
    <property type="protein sequence ID" value="KAJ9616363.1"/>
    <property type="molecule type" value="Genomic_DNA"/>
</dbReference>
<dbReference type="Pfam" id="PF01370">
    <property type="entry name" value="Epimerase"/>
    <property type="match status" value="1"/>
</dbReference>
<dbReference type="InterPro" id="IPR050425">
    <property type="entry name" value="NAD(P)_dehydrat-like"/>
</dbReference>
<evidence type="ECO:0000259" key="3">
    <source>
        <dbReference type="Pfam" id="PF01370"/>
    </source>
</evidence>